<accession>A0ABQ4R606</accession>
<sequence length="357" mass="37538">MPTRTARPAATAARLEQCAARLGQCAARLGQCAARLPGLLARAACGLALLAALPARAETITVTHWGSAFYGAPYAVAREKGFFQKRGLDITGFLTSAGGGTSVRNTLAGGLPFGEVALPAAILAIQSGQPLKIVSGGVESVADILWITRPDSTLAGLSGLAGRKIAYTAPGSVTNMLILMCLRKAGIDQKALQLVAAGDLGANLSAVLNGAVDAGMTGEPLWSQNQGKVRAGFWARDCVDPAVTQTVGITTTEFARTGGDTLRALIDARREAVAYIREHPDETADIVARAYNGDPALYRTVFRHFVEIGYFGDGRLNLANMNRMLEGMKLVGRLKAPVEWGEVTDSSFLPKDLQGTQ</sequence>
<evidence type="ECO:0000313" key="3">
    <source>
        <dbReference type="Proteomes" id="UP001055167"/>
    </source>
</evidence>
<dbReference type="Gene3D" id="3.40.190.10">
    <property type="entry name" value="Periplasmic binding protein-like II"/>
    <property type="match status" value="2"/>
</dbReference>
<dbReference type="EMBL" id="BPQH01000022">
    <property type="protein sequence ID" value="GJD52877.1"/>
    <property type="molecule type" value="Genomic_DNA"/>
</dbReference>
<dbReference type="Pfam" id="PF09084">
    <property type="entry name" value="NMT1"/>
    <property type="match status" value="1"/>
</dbReference>
<reference evidence="2" key="2">
    <citation type="submission" date="2021-08" db="EMBL/GenBank/DDBJ databases">
        <authorList>
            <person name="Tani A."/>
            <person name="Ola A."/>
            <person name="Ogura Y."/>
            <person name="Katsura K."/>
            <person name="Hayashi T."/>
        </authorList>
    </citation>
    <scope>NUCLEOTIDE SEQUENCE</scope>
    <source>
        <strain evidence="2">KCTC 52305</strain>
    </source>
</reference>
<dbReference type="RefSeq" id="WP_128565977.1">
    <property type="nucleotide sequence ID" value="NZ_BPQH01000022.1"/>
</dbReference>
<keyword evidence="3" id="KW-1185">Reference proteome</keyword>
<reference evidence="2" key="1">
    <citation type="journal article" date="2021" name="Front. Microbiol.">
        <title>Comprehensive Comparative Genomics and Phenotyping of Methylobacterium Species.</title>
        <authorList>
            <person name="Alessa O."/>
            <person name="Ogura Y."/>
            <person name="Fujitani Y."/>
            <person name="Takami H."/>
            <person name="Hayashi T."/>
            <person name="Sahin N."/>
            <person name="Tani A."/>
        </authorList>
    </citation>
    <scope>NUCLEOTIDE SEQUENCE</scope>
    <source>
        <strain evidence="2">KCTC 52305</strain>
    </source>
</reference>
<protein>
    <recommendedName>
        <fullName evidence="1">SsuA/THI5-like domain-containing protein</fullName>
    </recommendedName>
</protein>
<name>A0ABQ4R606_9HYPH</name>
<dbReference type="PANTHER" id="PTHR30024">
    <property type="entry name" value="ALIPHATIC SULFONATES-BINDING PROTEIN-RELATED"/>
    <property type="match status" value="1"/>
</dbReference>
<gene>
    <name evidence="2" type="ORF">OPKNFCMD_5644</name>
</gene>
<dbReference type="PANTHER" id="PTHR30024:SF21">
    <property type="entry name" value="ABC TRANSPORTER SUBSTRATE-BINDING PROTEIN"/>
    <property type="match status" value="1"/>
</dbReference>
<organism evidence="2 3">
    <name type="scientific">Methylobacterium crusticola</name>
    <dbReference type="NCBI Taxonomy" id="1697972"/>
    <lineage>
        <taxon>Bacteria</taxon>
        <taxon>Pseudomonadati</taxon>
        <taxon>Pseudomonadota</taxon>
        <taxon>Alphaproteobacteria</taxon>
        <taxon>Hyphomicrobiales</taxon>
        <taxon>Methylobacteriaceae</taxon>
        <taxon>Methylobacterium</taxon>
    </lineage>
</organism>
<dbReference type="InterPro" id="IPR015168">
    <property type="entry name" value="SsuA/THI5"/>
</dbReference>
<proteinExistence type="predicted"/>
<feature type="domain" description="SsuA/THI5-like" evidence="1">
    <location>
        <begin position="71"/>
        <end position="282"/>
    </location>
</feature>
<comment type="caution">
    <text evidence="2">The sequence shown here is derived from an EMBL/GenBank/DDBJ whole genome shotgun (WGS) entry which is preliminary data.</text>
</comment>
<evidence type="ECO:0000259" key="1">
    <source>
        <dbReference type="Pfam" id="PF09084"/>
    </source>
</evidence>
<dbReference type="Proteomes" id="UP001055167">
    <property type="component" value="Unassembled WGS sequence"/>
</dbReference>
<dbReference type="SUPFAM" id="SSF53850">
    <property type="entry name" value="Periplasmic binding protein-like II"/>
    <property type="match status" value="1"/>
</dbReference>
<evidence type="ECO:0000313" key="2">
    <source>
        <dbReference type="EMBL" id="GJD52877.1"/>
    </source>
</evidence>